<feature type="non-terminal residue" evidence="1">
    <location>
        <position position="1"/>
    </location>
</feature>
<protein>
    <submittedName>
        <fullName evidence="1">Uncharacterized protein</fullName>
    </submittedName>
</protein>
<evidence type="ECO:0000313" key="1">
    <source>
        <dbReference type="EMBL" id="TFK59850.1"/>
    </source>
</evidence>
<sequence>QPVIKDNMVAIQLRYIDVERGESVLVLDWRSATELAVLPSNVPDCFAFLSADRMVVGWQQPGGFELRIYELSSEAIATKLPFPPLWTANPHSFSTGVDGNGGGLSSPFATPFNDRVAVLSLAVNNGGDPPLYAFIIFSRQSLLDAIEVYNSSSEILWDSWTKCVFFRPADVDLLPSPSGRMLVLKVGYKFLVHRFPVGYFERSDNSFHKELPESVGHLTAIEAAEETAILNEDLIGLTSVLLHCFCLAMY</sequence>
<proteinExistence type="predicted"/>
<accession>A0ACD3A2E1</accession>
<gene>
    <name evidence="1" type="ORF">BDN72DRAFT_943059</name>
</gene>
<evidence type="ECO:0000313" key="2">
    <source>
        <dbReference type="Proteomes" id="UP000308600"/>
    </source>
</evidence>
<keyword evidence="2" id="KW-1185">Reference proteome</keyword>
<dbReference type="Proteomes" id="UP000308600">
    <property type="component" value="Unassembled WGS sequence"/>
</dbReference>
<reference evidence="1 2" key="1">
    <citation type="journal article" date="2019" name="Nat. Ecol. Evol.">
        <title>Megaphylogeny resolves global patterns of mushroom evolution.</title>
        <authorList>
            <person name="Varga T."/>
            <person name="Krizsan K."/>
            <person name="Foldi C."/>
            <person name="Dima B."/>
            <person name="Sanchez-Garcia M."/>
            <person name="Sanchez-Ramirez S."/>
            <person name="Szollosi G.J."/>
            <person name="Szarkandi J.G."/>
            <person name="Papp V."/>
            <person name="Albert L."/>
            <person name="Andreopoulos W."/>
            <person name="Angelini C."/>
            <person name="Antonin V."/>
            <person name="Barry K.W."/>
            <person name="Bougher N.L."/>
            <person name="Buchanan P."/>
            <person name="Buyck B."/>
            <person name="Bense V."/>
            <person name="Catcheside P."/>
            <person name="Chovatia M."/>
            <person name="Cooper J."/>
            <person name="Damon W."/>
            <person name="Desjardin D."/>
            <person name="Finy P."/>
            <person name="Geml J."/>
            <person name="Haridas S."/>
            <person name="Hughes K."/>
            <person name="Justo A."/>
            <person name="Karasinski D."/>
            <person name="Kautmanova I."/>
            <person name="Kiss B."/>
            <person name="Kocsube S."/>
            <person name="Kotiranta H."/>
            <person name="LaButti K.M."/>
            <person name="Lechner B.E."/>
            <person name="Liimatainen K."/>
            <person name="Lipzen A."/>
            <person name="Lukacs Z."/>
            <person name="Mihaltcheva S."/>
            <person name="Morgado L.N."/>
            <person name="Niskanen T."/>
            <person name="Noordeloos M.E."/>
            <person name="Ohm R.A."/>
            <person name="Ortiz-Santana B."/>
            <person name="Ovrebo C."/>
            <person name="Racz N."/>
            <person name="Riley R."/>
            <person name="Savchenko A."/>
            <person name="Shiryaev A."/>
            <person name="Soop K."/>
            <person name="Spirin V."/>
            <person name="Szebenyi C."/>
            <person name="Tomsovsky M."/>
            <person name="Tulloss R.E."/>
            <person name="Uehling J."/>
            <person name="Grigoriev I.V."/>
            <person name="Vagvolgyi C."/>
            <person name="Papp T."/>
            <person name="Martin F.M."/>
            <person name="Miettinen O."/>
            <person name="Hibbett D.S."/>
            <person name="Nagy L.G."/>
        </authorList>
    </citation>
    <scope>NUCLEOTIDE SEQUENCE [LARGE SCALE GENOMIC DNA]</scope>
    <source>
        <strain evidence="1 2">NL-1719</strain>
    </source>
</reference>
<name>A0ACD3A2E1_9AGAR</name>
<organism evidence="1 2">
    <name type="scientific">Pluteus cervinus</name>
    <dbReference type="NCBI Taxonomy" id="181527"/>
    <lineage>
        <taxon>Eukaryota</taxon>
        <taxon>Fungi</taxon>
        <taxon>Dikarya</taxon>
        <taxon>Basidiomycota</taxon>
        <taxon>Agaricomycotina</taxon>
        <taxon>Agaricomycetes</taxon>
        <taxon>Agaricomycetidae</taxon>
        <taxon>Agaricales</taxon>
        <taxon>Pluteineae</taxon>
        <taxon>Pluteaceae</taxon>
        <taxon>Pluteus</taxon>
    </lineage>
</organism>
<dbReference type="EMBL" id="ML208879">
    <property type="protein sequence ID" value="TFK59850.1"/>
    <property type="molecule type" value="Genomic_DNA"/>
</dbReference>